<sequence>EFIQSTSTSYIASYLSIIVKKYYGYYDHLDMAAVNIQDHIHSGNILFVETNHPSYVLQIGDFGLSQPANDNSQNNVIYGVIPYIASEIFIDSSFSKETDIYSIKICRTVGDWYISGKNKKEFKQAENQRLELIKLRKIGPELSEKHLNAIYTSRAFSRSSINSLVKSLNIKQEYISIEQEDDTQCLSLAKINCKTQDPDADYGNISFNEYISKELGFDIPCQPEKNVNFTTQGATSP</sequence>
<dbReference type="Gene3D" id="1.10.510.10">
    <property type="entry name" value="Transferase(Phosphotransferase) domain 1"/>
    <property type="match status" value="1"/>
</dbReference>
<feature type="non-terminal residue" evidence="2">
    <location>
        <position position="237"/>
    </location>
</feature>
<dbReference type="AlphaFoldDB" id="A0A9W4SSC2"/>
<feature type="domain" description="Protein kinase" evidence="1">
    <location>
        <begin position="1"/>
        <end position="175"/>
    </location>
</feature>
<proteinExistence type="predicted"/>
<comment type="caution">
    <text evidence="2">The sequence shown here is derived from an EMBL/GenBank/DDBJ whole genome shotgun (WGS) entry which is preliminary data.</text>
</comment>
<dbReference type="InterPro" id="IPR000719">
    <property type="entry name" value="Prot_kinase_dom"/>
</dbReference>
<evidence type="ECO:0000313" key="3">
    <source>
        <dbReference type="Proteomes" id="UP001153678"/>
    </source>
</evidence>
<name>A0A9W4SSC2_9GLOM</name>
<evidence type="ECO:0000313" key="2">
    <source>
        <dbReference type="EMBL" id="CAI2179107.1"/>
    </source>
</evidence>
<dbReference type="EMBL" id="CAMKVN010001990">
    <property type="protein sequence ID" value="CAI2179107.1"/>
    <property type="molecule type" value="Genomic_DNA"/>
</dbReference>
<keyword evidence="3" id="KW-1185">Reference proteome</keyword>
<dbReference type="InterPro" id="IPR011009">
    <property type="entry name" value="Kinase-like_dom_sf"/>
</dbReference>
<reference evidence="2" key="1">
    <citation type="submission" date="2022-08" db="EMBL/GenBank/DDBJ databases">
        <authorList>
            <person name="Kallberg Y."/>
            <person name="Tangrot J."/>
            <person name="Rosling A."/>
        </authorList>
    </citation>
    <scope>NUCLEOTIDE SEQUENCE</scope>
    <source>
        <strain evidence="2">Wild A</strain>
    </source>
</reference>
<dbReference type="Proteomes" id="UP001153678">
    <property type="component" value="Unassembled WGS sequence"/>
</dbReference>
<protein>
    <submittedName>
        <fullName evidence="2">7631_t:CDS:1</fullName>
    </submittedName>
</protein>
<dbReference type="GO" id="GO:0004672">
    <property type="term" value="F:protein kinase activity"/>
    <property type="evidence" value="ECO:0007669"/>
    <property type="project" value="InterPro"/>
</dbReference>
<evidence type="ECO:0000259" key="1">
    <source>
        <dbReference type="PROSITE" id="PS50011"/>
    </source>
</evidence>
<accession>A0A9W4SSC2</accession>
<organism evidence="2 3">
    <name type="scientific">Funneliformis geosporum</name>
    <dbReference type="NCBI Taxonomy" id="1117311"/>
    <lineage>
        <taxon>Eukaryota</taxon>
        <taxon>Fungi</taxon>
        <taxon>Fungi incertae sedis</taxon>
        <taxon>Mucoromycota</taxon>
        <taxon>Glomeromycotina</taxon>
        <taxon>Glomeromycetes</taxon>
        <taxon>Glomerales</taxon>
        <taxon>Glomeraceae</taxon>
        <taxon>Funneliformis</taxon>
    </lineage>
</organism>
<dbReference type="GO" id="GO:0005524">
    <property type="term" value="F:ATP binding"/>
    <property type="evidence" value="ECO:0007669"/>
    <property type="project" value="InterPro"/>
</dbReference>
<gene>
    <name evidence="2" type="ORF">FWILDA_LOCUS8922</name>
</gene>
<dbReference type="SUPFAM" id="SSF56112">
    <property type="entry name" value="Protein kinase-like (PK-like)"/>
    <property type="match status" value="1"/>
</dbReference>
<dbReference type="Pfam" id="PF00069">
    <property type="entry name" value="Pkinase"/>
    <property type="match status" value="1"/>
</dbReference>
<dbReference type="PROSITE" id="PS50011">
    <property type="entry name" value="PROTEIN_KINASE_DOM"/>
    <property type="match status" value="1"/>
</dbReference>